<organism evidence="3 4">
    <name type="scientific">Coccomyxa viridis</name>
    <dbReference type="NCBI Taxonomy" id="1274662"/>
    <lineage>
        <taxon>Eukaryota</taxon>
        <taxon>Viridiplantae</taxon>
        <taxon>Chlorophyta</taxon>
        <taxon>core chlorophytes</taxon>
        <taxon>Trebouxiophyceae</taxon>
        <taxon>Trebouxiophyceae incertae sedis</taxon>
        <taxon>Coccomyxaceae</taxon>
        <taxon>Coccomyxa</taxon>
    </lineage>
</organism>
<proteinExistence type="inferred from homology"/>
<feature type="domain" description="Fe2OG dioxygenase" evidence="2">
    <location>
        <begin position="97"/>
        <end position="196"/>
    </location>
</feature>
<evidence type="ECO:0000313" key="4">
    <source>
        <dbReference type="Proteomes" id="UP001497392"/>
    </source>
</evidence>
<dbReference type="SUPFAM" id="SSF51197">
    <property type="entry name" value="Clavaminate synthase-like"/>
    <property type="match status" value="1"/>
</dbReference>
<dbReference type="PANTHER" id="PTHR21052:SF0">
    <property type="entry name" value="ALPHA-KETOGLUTARATE-DEPENDENT DIOXYGENASE ALKB HOMOLOG 7, MITOCHONDRIAL"/>
    <property type="match status" value="1"/>
</dbReference>
<name>A0ABP1FEX7_9CHLO</name>
<evidence type="ECO:0000259" key="2">
    <source>
        <dbReference type="PROSITE" id="PS51471"/>
    </source>
</evidence>
<gene>
    <name evidence="3" type="primary">g116</name>
    <name evidence="3" type="ORF">VP750_LOCUS94</name>
</gene>
<dbReference type="Proteomes" id="UP001497392">
    <property type="component" value="Unassembled WGS sequence"/>
</dbReference>
<evidence type="ECO:0000313" key="3">
    <source>
        <dbReference type="EMBL" id="CAL5218435.1"/>
    </source>
</evidence>
<evidence type="ECO:0000256" key="1">
    <source>
        <dbReference type="ARBA" id="ARBA00007879"/>
    </source>
</evidence>
<comment type="similarity">
    <text evidence="1">Belongs to the alkB family.</text>
</comment>
<dbReference type="Gene3D" id="2.60.120.590">
    <property type="entry name" value="Alpha-ketoglutarate-dependent dioxygenase AlkB-like"/>
    <property type="match status" value="1"/>
</dbReference>
<dbReference type="PANTHER" id="PTHR21052">
    <property type="entry name" value="SPERMATOGENESIS ASSOCIATED 11-RELATED"/>
    <property type="match status" value="1"/>
</dbReference>
<reference evidence="3 4" key="1">
    <citation type="submission" date="2024-06" db="EMBL/GenBank/DDBJ databases">
        <authorList>
            <person name="Kraege A."/>
            <person name="Thomma B."/>
        </authorList>
    </citation>
    <scope>NUCLEOTIDE SEQUENCE [LARGE SCALE GENOMIC DNA]</scope>
</reference>
<dbReference type="InterPro" id="IPR027450">
    <property type="entry name" value="AlkB-like"/>
</dbReference>
<dbReference type="EMBL" id="CAXHTA020000001">
    <property type="protein sequence ID" value="CAL5218435.1"/>
    <property type="molecule type" value="Genomic_DNA"/>
</dbReference>
<keyword evidence="4" id="KW-1185">Reference proteome</keyword>
<dbReference type="InterPro" id="IPR037151">
    <property type="entry name" value="AlkB-like_sf"/>
</dbReference>
<dbReference type="PROSITE" id="PS51471">
    <property type="entry name" value="FE2OG_OXY"/>
    <property type="match status" value="1"/>
</dbReference>
<protein>
    <submittedName>
        <fullName evidence="3">G116 protein</fullName>
    </submittedName>
</protein>
<comment type="caution">
    <text evidence="3">The sequence shown here is derived from an EMBL/GenBank/DDBJ whole genome shotgun (WGS) entry which is preliminary data.</text>
</comment>
<accession>A0ABP1FEX7</accession>
<dbReference type="InterPro" id="IPR005123">
    <property type="entry name" value="Oxoglu/Fe-dep_dioxygenase_dom"/>
</dbReference>
<sequence length="204" mass="22852">MDHAAAKDVLRQVFGSDSDDDDTKVAYPGPSGLKVVKGWLCPYRQENLLAAIAVEEWFAGSANQAMRFGGFPAWAEDLAEGIRSHFDSEQLAERQPLFDQLIANKYRPGEGLKPHVDLMRFQDGVAIVSLQAAATLSFTKGDRRVNVLLLPGDLLLLEGEARYEWMHGITAEASQQWQDRRVARGHRISVTLRKLREDVFNQTT</sequence>
<dbReference type="InterPro" id="IPR032870">
    <property type="entry name" value="ALKBH7-like"/>
</dbReference>
<dbReference type="Pfam" id="PF13532">
    <property type="entry name" value="2OG-FeII_Oxy_2"/>
    <property type="match status" value="1"/>
</dbReference>